<organism evidence="2 3">
    <name type="scientific">Saitoella complicata (strain BCRC 22490 / CBS 7301 / JCM 7358 / NBRC 10748 / NRRL Y-17804)</name>
    <dbReference type="NCBI Taxonomy" id="698492"/>
    <lineage>
        <taxon>Eukaryota</taxon>
        <taxon>Fungi</taxon>
        <taxon>Dikarya</taxon>
        <taxon>Ascomycota</taxon>
        <taxon>Taphrinomycotina</taxon>
        <taxon>Taphrinomycotina incertae sedis</taxon>
        <taxon>Saitoella</taxon>
    </lineage>
</organism>
<gene>
    <name evidence="2" type="ORF">G7K_0450-t1</name>
</gene>
<feature type="compositionally biased region" description="Acidic residues" evidence="1">
    <location>
        <begin position="148"/>
        <end position="161"/>
    </location>
</feature>
<proteinExistence type="predicted"/>
<comment type="caution">
    <text evidence="2">The sequence shown here is derived from an EMBL/GenBank/DDBJ whole genome shotgun (WGS) entry which is preliminary data.</text>
</comment>
<dbReference type="AlphaFoldDB" id="A0A0E9N9Y3"/>
<protein>
    <recommendedName>
        <fullName evidence="4">Myb-like domain-containing protein</fullName>
    </recommendedName>
</protein>
<evidence type="ECO:0000256" key="1">
    <source>
        <dbReference type="SAM" id="MobiDB-lite"/>
    </source>
</evidence>
<feature type="region of interest" description="Disordered" evidence="1">
    <location>
        <begin position="85"/>
        <end position="161"/>
    </location>
</feature>
<sequence>MSKAIVRYLHQINHYHQCKPNIVTSPVCRKSSRINNNNSYNNRPSSIMPGTWTAQEDIRLLLLAIDILGGTPSYDKLAQGMGPQYTRESVRQHLAKLRKSVPPVEGNRKAGVSRASKASSSASAGSKKGKGVKEESSWASDEKIIERNEEDEEMEKSDEESPALSLCPVPLLLSRPLDILHLPFQILRYIMQPQVLHYTLEQGIPHHGFQSLQSLPQLNNFRLGKEGWQQRVEARCKLEIDCEGRWAGENFENVKSRHTGSSVELVSAAQSSSKGPIREAGFHVCVQAAVLEDSAAPHPLDQNHRLRAWIKAIINHPGTHPQIRPRNGTSRFRWELRTASPLRCHAQQCFLFESAGRYCGAAREWCTSNHNNSLQVYKYRSSGSPRIRSQYFAILIIP</sequence>
<evidence type="ECO:0000313" key="2">
    <source>
        <dbReference type="EMBL" id="GAO46215.1"/>
    </source>
</evidence>
<feature type="compositionally biased region" description="Basic and acidic residues" evidence="1">
    <location>
        <begin position="131"/>
        <end position="147"/>
    </location>
</feature>
<dbReference type="Proteomes" id="UP000033140">
    <property type="component" value="Unassembled WGS sequence"/>
</dbReference>
<reference evidence="2 3" key="3">
    <citation type="journal article" date="2015" name="Genome Announc.">
        <title>Draft Genome Sequence of the Archiascomycetous Yeast Saitoella complicata.</title>
        <authorList>
            <person name="Yamauchi K."/>
            <person name="Kondo S."/>
            <person name="Hamamoto M."/>
            <person name="Takahashi Y."/>
            <person name="Ogura Y."/>
            <person name="Hayashi T."/>
            <person name="Nishida H."/>
        </authorList>
    </citation>
    <scope>NUCLEOTIDE SEQUENCE [LARGE SCALE GENOMIC DNA]</scope>
    <source>
        <strain evidence="2 3">NRRL Y-17804</strain>
    </source>
</reference>
<evidence type="ECO:0008006" key="4">
    <source>
        <dbReference type="Google" id="ProtNLM"/>
    </source>
</evidence>
<dbReference type="EMBL" id="BACD03000003">
    <property type="protein sequence ID" value="GAO46215.1"/>
    <property type="molecule type" value="Genomic_DNA"/>
</dbReference>
<reference evidence="2 3" key="1">
    <citation type="journal article" date="2011" name="J. Gen. Appl. Microbiol.">
        <title>Draft genome sequencing of the enigmatic yeast Saitoella complicata.</title>
        <authorList>
            <person name="Nishida H."/>
            <person name="Hamamoto M."/>
            <person name="Sugiyama J."/>
        </authorList>
    </citation>
    <scope>NUCLEOTIDE SEQUENCE [LARGE SCALE GENOMIC DNA]</scope>
    <source>
        <strain evidence="2 3">NRRL Y-17804</strain>
    </source>
</reference>
<feature type="compositionally biased region" description="Low complexity" evidence="1">
    <location>
        <begin position="109"/>
        <end position="126"/>
    </location>
</feature>
<evidence type="ECO:0000313" key="3">
    <source>
        <dbReference type="Proteomes" id="UP000033140"/>
    </source>
</evidence>
<accession>A0A0E9N9Y3</accession>
<keyword evidence="3" id="KW-1185">Reference proteome</keyword>
<name>A0A0E9N9Y3_SAICN</name>
<reference evidence="2 3" key="2">
    <citation type="journal article" date="2014" name="J. Gen. Appl. Microbiol.">
        <title>The early diverging ascomycetous budding yeast Saitoella complicata has three histone deacetylases belonging to the Clr6, Hos2, and Rpd3 lineages.</title>
        <authorList>
            <person name="Nishida H."/>
            <person name="Matsumoto T."/>
            <person name="Kondo S."/>
            <person name="Hamamoto M."/>
            <person name="Yoshikawa H."/>
        </authorList>
    </citation>
    <scope>NUCLEOTIDE SEQUENCE [LARGE SCALE GENOMIC DNA]</scope>
    <source>
        <strain evidence="2 3">NRRL Y-17804</strain>
    </source>
</reference>